<protein>
    <submittedName>
        <fullName evidence="1">Uncharacterized protein</fullName>
    </submittedName>
</protein>
<evidence type="ECO:0000313" key="1">
    <source>
        <dbReference type="EMBL" id="KAK6966472.1"/>
    </source>
</evidence>
<gene>
    <name evidence="1" type="ORF">R3P38DRAFT_3516604</name>
</gene>
<accession>A0AAV9YZZ6</accession>
<reference evidence="1 2" key="1">
    <citation type="journal article" date="2024" name="J Genomics">
        <title>Draft genome sequencing and assembly of Favolaschia claudopus CIRM-BRFM 2984 isolated from oak limbs.</title>
        <authorList>
            <person name="Navarro D."/>
            <person name="Drula E."/>
            <person name="Chaduli D."/>
            <person name="Cazenave R."/>
            <person name="Ahrendt S."/>
            <person name="Wang J."/>
            <person name="Lipzen A."/>
            <person name="Daum C."/>
            <person name="Barry K."/>
            <person name="Grigoriev I.V."/>
            <person name="Favel A."/>
            <person name="Rosso M.N."/>
            <person name="Martin F."/>
        </authorList>
    </citation>
    <scope>NUCLEOTIDE SEQUENCE [LARGE SCALE GENOMIC DNA]</scope>
    <source>
        <strain evidence="1 2">CIRM-BRFM 2984</strain>
    </source>
</reference>
<dbReference type="EMBL" id="JAWWNJ010000271">
    <property type="protein sequence ID" value="KAK6966472.1"/>
    <property type="molecule type" value="Genomic_DNA"/>
</dbReference>
<comment type="caution">
    <text evidence="1">The sequence shown here is derived from an EMBL/GenBank/DDBJ whole genome shotgun (WGS) entry which is preliminary data.</text>
</comment>
<feature type="non-terminal residue" evidence="1">
    <location>
        <position position="1"/>
    </location>
</feature>
<sequence length="489" mass="54319">LPVRSAPRARTRSISPEPVFSLPPSIWVGESTYNPTSRGDFGPNRFAHDVMAAAVRELGPIPRLVVRGADINALVERLYSLIDDAVRSNDFTQLLNPDRFFELTNDMAVGDGVEQEVVHAALQRFLNEEPVWFDRGENNQLILRTLFSSGSSSFPVPAARIQGFARLGALCGLQHVYGQAPQSISVAIFQYIINHCNLDALSQQFCGEWFADLRHLILSFLSTPEPEDLRAFQAHLVTFHNVDPAAYRIRDLATHRALGVNMLYRPTVANDTFDKPELAAFRNAYLLPCRNGFTLGWAIRNFEGGTETFLSVVATSHISSADTLLAVLDIVNPPNLAEHIDRLRGLTTDATLTFHMMIERFLRGVGIPCENMFAASTGAFHPVVDLTRIHTPGFRAQMLAWAATGSPFVDAAGGRISLPGSTAAEREVLAREGTFHVQTCHRSARFPVEFPLRLAEVQYVPEGEPDFQEAFDFWFLTQCLIAIGRHNMM</sequence>
<dbReference type="AlphaFoldDB" id="A0AAV9YZZ6"/>
<dbReference type="Proteomes" id="UP001362999">
    <property type="component" value="Unassembled WGS sequence"/>
</dbReference>
<evidence type="ECO:0000313" key="2">
    <source>
        <dbReference type="Proteomes" id="UP001362999"/>
    </source>
</evidence>
<proteinExistence type="predicted"/>
<organism evidence="1 2">
    <name type="scientific">Favolaschia claudopus</name>
    <dbReference type="NCBI Taxonomy" id="2862362"/>
    <lineage>
        <taxon>Eukaryota</taxon>
        <taxon>Fungi</taxon>
        <taxon>Dikarya</taxon>
        <taxon>Basidiomycota</taxon>
        <taxon>Agaricomycotina</taxon>
        <taxon>Agaricomycetes</taxon>
        <taxon>Agaricomycetidae</taxon>
        <taxon>Agaricales</taxon>
        <taxon>Marasmiineae</taxon>
        <taxon>Mycenaceae</taxon>
        <taxon>Favolaschia</taxon>
    </lineage>
</organism>
<name>A0AAV9YZZ6_9AGAR</name>
<keyword evidence="2" id="KW-1185">Reference proteome</keyword>